<accession>A0A956RRA0</accession>
<sequence>MVEATRSRTPLCASIPPRTKNDVAERSDPLSKVDIVRCNVADPVSRGTMPTREMDHDVVEVGLVDRFKLLDDHG</sequence>
<name>A0A956RRA0_UNCEI</name>
<reference evidence="2" key="2">
    <citation type="journal article" date="2021" name="Microbiome">
        <title>Successional dynamics and alternative stable states in a saline activated sludge microbial community over 9 years.</title>
        <authorList>
            <person name="Wang Y."/>
            <person name="Ye J."/>
            <person name="Ju F."/>
            <person name="Liu L."/>
            <person name="Boyd J.A."/>
            <person name="Deng Y."/>
            <person name="Parks D.H."/>
            <person name="Jiang X."/>
            <person name="Yin X."/>
            <person name="Woodcroft B.J."/>
            <person name="Tyson G.W."/>
            <person name="Hugenholtz P."/>
            <person name="Polz M.F."/>
            <person name="Zhang T."/>
        </authorList>
    </citation>
    <scope>NUCLEOTIDE SEQUENCE</scope>
    <source>
        <strain evidence="2">HKST-UBA01</strain>
    </source>
</reference>
<reference evidence="2" key="1">
    <citation type="submission" date="2020-04" db="EMBL/GenBank/DDBJ databases">
        <authorList>
            <person name="Zhang T."/>
        </authorList>
    </citation>
    <scope>NUCLEOTIDE SEQUENCE</scope>
    <source>
        <strain evidence="2">HKST-UBA01</strain>
    </source>
</reference>
<evidence type="ECO:0000313" key="2">
    <source>
        <dbReference type="EMBL" id="MCA9729835.1"/>
    </source>
</evidence>
<feature type="non-terminal residue" evidence="2">
    <location>
        <position position="74"/>
    </location>
</feature>
<gene>
    <name evidence="2" type="ORF">KC729_19280</name>
</gene>
<comment type="caution">
    <text evidence="2">The sequence shown here is derived from an EMBL/GenBank/DDBJ whole genome shotgun (WGS) entry which is preliminary data.</text>
</comment>
<dbReference type="AlphaFoldDB" id="A0A956RRA0"/>
<organism evidence="2 3">
    <name type="scientific">Eiseniibacteriota bacterium</name>
    <dbReference type="NCBI Taxonomy" id="2212470"/>
    <lineage>
        <taxon>Bacteria</taxon>
        <taxon>Candidatus Eiseniibacteriota</taxon>
    </lineage>
</organism>
<dbReference type="EMBL" id="JAGQHR010000861">
    <property type="protein sequence ID" value="MCA9729835.1"/>
    <property type="molecule type" value="Genomic_DNA"/>
</dbReference>
<proteinExistence type="predicted"/>
<dbReference type="Proteomes" id="UP000697710">
    <property type="component" value="Unassembled WGS sequence"/>
</dbReference>
<protein>
    <submittedName>
        <fullName evidence="2">Uncharacterized protein</fullName>
    </submittedName>
</protein>
<evidence type="ECO:0000256" key="1">
    <source>
        <dbReference type="SAM" id="MobiDB-lite"/>
    </source>
</evidence>
<feature type="compositionally biased region" description="Basic and acidic residues" evidence="1">
    <location>
        <begin position="19"/>
        <end position="28"/>
    </location>
</feature>
<feature type="region of interest" description="Disordered" evidence="1">
    <location>
        <begin position="1"/>
        <end position="28"/>
    </location>
</feature>
<evidence type="ECO:0000313" key="3">
    <source>
        <dbReference type="Proteomes" id="UP000697710"/>
    </source>
</evidence>